<name>A0A941ISE3_9ACTN</name>
<organism evidence="2 3">
    <name type="scientific">Actinospica durhamensis</name>
    <dbReference type="NCBI Taxonomy" id="1508375"/>
    <lineage>
        <taxon>Bacteria</taxon>
        <taxon>Bacillati</taxon>
        <taxon>Actinomycetota</taxon>
        <taxon>Actinomycetes</taxon>
        <taxon>Catenulisporales</taxon>
        <taxon>Actinospicaceae</taxon>
        <taxon>Actinospica</taxon>
    </lineage>
</organism>
<dbReference type="Gene3D" id="3.90.1200.10">
    <property type="match status" value="1"/>
</dbReference>
<evidence type="ECO:0000313" key="3">
    <source>
        <dbReference type="Proteomes" id="UP000675781"/>
    </source>
</evidence>
<protein>
    <submittedName>
        <fullName evidence="2">Aminoglycoside phosphotransferase family protein</fullName>
    </submittedName>
</protein>
<accession>A0A941ISE3</accession>
<dbReference type="Pfam" id="PF01636">
    <property type="entry name" value="APH"/>
    <property type="match status" value="1"/>
</dbReference>
<dbReference type="InterPro" id="IPR011009">
    <property type="entry name" value="Kinase-like_dom_sf"/>
</dbReference>
<dbReference type="EMBL" id="JAGSOG010000287">
    <property type="protein sequence ID" value="MBR7838409.1"/>
    <property type="molecule type" value="Genomic_DNA"/>
</dbReference>
<dbReference type="InterPro" id="IPR002575">
    <property type="entry name" value="Aminoglycoside_PTrfase"/>
</dbReference>
<dbReference type="Proteomes" id="UP000675781">
    <property type="component" value="Unassembled WGS sequence"/>
</dbReference>
<evidence type="ECO:0000259" key="1">
    <source>
        <dbReference type="Pfam" id="PF01636"/>
    </source>
</evidence>
<proteinExistence type="predicted"/>
<comment type="caution">
    <text evidence="2">The sequence shown here is derived from an EMBL/GenBank/DDBJ whole genome shotgun (WGS) entry which is preliminary data.</text>
</comment>
<gene>
    <name evidence="2" type="ORF">KDL01_34390</name>
</gene>
<dbReference type="SUPFAM" id="SSF56112">
    <property type="entry name" value="Protein kinase-like (PK-like)"/>
    <property type="match status" value="1"/>
</dbReference>
<sequence>MHAEVNEKLLVLVEELLPGVGLDGAVGTNGQFHDVVLLPGRAAIRIARSVAAEQELERRTELSRRLAQAGLPFTVPEPLTPVKVLHGRTAVAMSWVEGEARGKGAGDPQIFAGLLRALAEVDCAPLRDVLGEPHEYAGRADWARVLEEQAVPALPRRWRAEARRRVEDALDLPEVEPSLVHGDLCGYNLHWGSAGRVVGVLDWDLAAPFDPAVDAACLGSHGWDAVRAAVPAEVYRRARIWYRTFGIEQVASAILNGEPAPVVKRYVARTAEFLERTAQEAVAA</sequence>
<evidence type="ECO:0000313" key="2">
    <source>
        <dbReference type="EMBL" id="MBR7838409.1"/>
    </source>
</evidence>
<keyword evidence="3" id="KW-1185">Reference proteome</keyword>
<dbReference type="AlphaFoldDB" id="A0A941ISE3"/>
<feature type="domain" description="Aminoglycoside phosphotransferase" evidence="1">
    <location>
        <begin position="40"/>
        <end position="240"/>
    </location>
</feature>
<dbReference type="RefSeq" id="WP_212532866.1">
    <property type="nucleotide sequence ID" value="NZ_JAGSOG010000287.1"/>
</dbReference>
<reference evidence="2" key="1">
    <citation type="submission" date="2021-04" db="EMBL/GenBank/DDBJ databases">
        <title>Genome based classification of Actinospica acidithermotolerans sp. nov., an actinobacterium isolated from an Indonesian hot spring.</title>
        <authorList>
            <person name="Kusuma A.B."/>
            <person name="Putra K.E."/>
            <person name="Nafisah S."/>
            <person name="Loh J."/>
            <person name="Nouioui I."/>
            <person name="Goodfellow M."/>
        </authorList>
    </citation>
    <scope>NUCLEOTIDE SEQUENCE</scope>
    <source>
        <strain evidence="2">CSCA 57</strain>
    </source>
</reference>